<dbReference type="OrthoDB" id="1372046at2759"/>
<dbReference type="GeneID" id="103653298"/>
<dbReference type="RefSeq" id="NP_001334144.1">
    <property type="nucleotide sequence ID" value="NM_001347215.1"/>
</dbReference>
<sequence length="11" mass="1356">MHACMLRPKRI</sequence>
<reference evidence="1" key="1">
    <citation type="journal article" date="2009" name="PLoS Genet.">
        <title>Sequencing, mapping, and analysis of 27,455 maize full-length cDNAs.</title>
        <authorList>
            <person name="Soderlund C."/>
            <person name="Descour A."/>
            <person name="Kudrna D."/>
            <person name="Bomhoff M."/>
            <person name="Boyd L."/>
            <person name="Currie J."/>
            <person name="Angelova A."/>
            <person name="Collura K."/>
            <person name="Wissotski M."/>
            <person name="Ashley E."/>
            <person name="Morrow D."/>
            <person name="Fernandes J."/>
            <person name="Walbot V."/>
            <person name="Yu Y."/>
        </authorList>
    </citation>
    <scope>NUCLEOTIDE SEQUENCE</scope>
    <source>
        <strain evidence="1">B73</strain>
    </source>
</reference>
<dbReference type="KEGG" id="zma:103653298"/>
<dbReference type="EMBL" id="BT087119">
    <property type="protein sequence ID" value="ACR37472.1"/>
    <property type="molecule type" value="mRNA"/>
</dbReference>
<evidence type="ECO:0000313" key="1">
    <source>
        <dbReference type="EMBL" id="ACR37472.1"/>
    </source>
</evidence>
<name>C4J8H2_MAIZE</name>
<accession>C4J8H2</accession>
<proteinExistence type="evidence at transcript level"/>
<protein>
    <submittedName>
        <fullName evidence="1">Uncharacterized protein</fullName>
    </submittedName>
</protein>
<organism evidence="1">
    <name type="scientific">Zea mays</name>
    <name type="common">Maize</name>
    <dbReference type="NCBI Taxonomy" id="4577"/>
    <lineage>
        <taxon>Eukaryota</taxon>
        <taxon>Viridiplantae</taxon>
        <taxon>Streptophyta</taxon>
        <taxon>Embryophyta</taxon>
        <taxon>Tracheophyta</taxon>
        <taxon>Spermatophyta</taxon>
        <taxon>Magnoliopsida</taxon>
        <taxon>Liliopsida</taxon>
        <taxon>Poales</taxon>
        <taxon>Poaceae</taxon>
        <taxon>PACMAD clade</taxon>
        <taxon>Panicoideae</taxon>
        <taxon>Andropogonodae</taxon>
        <taxon>Andropogoneae</taxon>
        <taxon>Tripsacinae</taxon>
        <taxon>Zea</taxon>
    </lineage>
</organism>